<accession>A0A9J7AXB3</accession>
<dbReference type="AlphaFoldDB" id="A0A9J7AXB3"/>
<dbReference type="GO" id="GO:0015920">
    <property type="term" value="P:lipopolysaccharide transport"/>
    <property type="evidence" value="ECO:0007669"/>
    <property type="project" value="TreeGrafter"/>
</dbReference>
<feature type="chain" id="PRO_5039943353" description="Organic solvent tolerance-like N-terminal domain-containing protein" evidence="2">
    <location>
        <begin position="23"/>
        <end position="269"/>
    </location>
</feature>
<dbReference type="GO" id="GO:0017089">
    <property type="term" value="F:glycolipid transfer activity"/>
    <property type="evidence" value="ECO:0007669"/>
    <property type="project" value="TreeGrafter"/>
</dbReference>
<dbReference type="PANTHER" id="PTHR36504">
    <property type="entry name" value="LIPOPOLYSACCHARIDE EXPORT SYSTEM PROTEIN LPTA"/>
    <property type="match status" value="1"/>
</dbReference>
<dbReference type="Gene3D" id="2.60.450.10">
    <property type="entry name" value="Lipopolysaccharide (LPS) transport protein A like domain"/>
    <property type="match status" value="2"/>
</dbReference>
<gene>
    <name evidence="4" type="ORF">NUH88_08655</name>
</gene>
<dbReference type="GO" id="GO:0009279">
    <property type="term" value="C:cell outer membrane"/>
    <property type="evidence" value="ECO:0007669"/>
    <property type="project" value="TreeGrafter"/>
</dbReference>
<organism evidence="4 5">
    <name type="scientific">Nisaea acidiphila</name>
    <dbReference type="NCBI Taxonomy" id="1862145"/>
    <lineage>
        <taxon>Bacteria</taxon>
        <taxon>Pseudomonadati</taxon>
        <taxon>Pseudomonadota</taxon>
        <taxon>Alphaproteobacteria</taxon>
        <taxon>Rhodospirillales</taxon>
        <taxon>Thalassobaculaceae</taxon>
        <taxon>Nisaea</taxon>
    </lineage>
</organism>
<dbReference type="RefSeq" id="WP_257771431.1">
    <property type="nucleotide sequence ID" value="NZ_CP102480.1"/>
</dbReference>
<evidence type="ECO:0000256" key="1">
    <source>
        <dbReference type="ARBA" id="ARBA00022729"/>
    </source>
</evidence>
<evidence type="ECO:0000256" key="2">
    <source>
        <dbReference type="SAM" id="SignalP"/>
    </source>
</evidence>
<sequence length="269" mass="29338">MNFVAALLLASVSMFLSPELLAQSVPGQGEDEGPVTVEADDGIEWIRDQRMYVARGNARAERGGVTVEADTLTALYREQNGATDIYRLEAIGNVVISSEKQRGYGERAVYDLDEAVAVMLGKQTPPRLETGTETITARDSLEYWEQRQIAVARGNAVAKKEDRTIRADTLIARFEEDAGGQLVAKRMDAVGNVVITTAEDVAHGDEGIYNVDSETAILQGNVRITRGENQLNGERAEVNLKTGISRLLSGPDGTRQRVRGLFNPKSDTQ</sequence>
<dbReference type="KEGG" id="naci:NUH88_08655"/>
<feature type="signal peptide" evidence="2">
    <location>
        <begin position="1"/>
        <end position="22"/>
    </location>
</feature>
<feature type="domain" description="Organic solvent tolerance-like N-terminal" evidence="3">
    <location>
        <begin position="47"/>
        <end position="123"/>
    </location>
</feature>
<dbReference type="Proteomes" id="UP001060336">
    <property type="component" value="Chromosome"/>
</dbReference>
<dbReference type="InterPro" id="IPR005653">
    <property type="entry name" value="OstA-like_N"/>
</dbReference>
<protein>
    <recommendedName>
        <fullName evidence="3">Organic solvent tolerance-like N-terminal domain-containing protein</fullName>
    </recommendedName>
</protein>
<dbReference type="EMBL" id="CP102480">
    <property type="protein sequence ID" value="UUX51758.1"/>
    <property type="molecule type" value="Genomic_DNA"/>
</dbReference>
<keyword evidence="5" id="KW-1185">Reference proteome</keyword>
<evidence type="ECO:0000259" key="3">
    <source>
        <dbReference type="Pfam" id="PF03968"/>
    </source>
</evidence>
<feature type="domain" description="Organic solvent tolerance-like N-terminal" evidence="3">
    <location>
        <begin position="139"/>
        <end position="243"/>
    </location>
</feature>
<dbReference type="InterPro" id="IPR052037">
    <property type="entry name" value="LPS_export_LptA"/>
</dbReference>
<dbReference type="PANTHER" id="PTHR36504:SF1">
    <property type="entry name" value="LIPOPOLYSACCHARIDE EXPORT SYSTEM PROTEIN LPTA"/>
    <property type="match status" value="1"/>
</dbReference>
<keyword evidence="1 2" id="KW-0732">Signal</keyword>
<evidence type="ECO:0000313" key="4">
    <source>
        <dbReference type="EMBL" id="UUX51758.1"/>
    </source>
</evidence>
<name>A0A9J7AXB3_9PROT</name>
<dbReference type="GO" id="GO:0030288">
    <property type="term" value="C:outer membrane-bounded periplasmic space"/>
    <property type="evidence" value="ECO:0007669"/>
    <property type="project" value="TreeGrafter"/>
</dbReference>
<evidence type="ECO:0000313" key="5">
    <source>
        <dbReference type="Proteomes" id="UP001060336"/>
    </source>
</evidence>
<dbReference type="Pfam" id="PF03968">
    <property type="entry name" value="LptD_N"/>
    <property type="match status" value="2"/>
</dbReference>
<reference evidence="4" key="1">
    <citation type="submission" date="2022-08" db="EMBL/GenBank/DDBJ databases">
        <title>Nisaea acidiphila sp. nov., isolated from a marine algal debris and emended description of the genus Nisaea Urios et al. 2008.</title>
        <authorList>
            <person name="Kwon K."/>
        </authorList>
    </citation>
    <scope>NUCLEOTIDE SEQUENCE</scope>
    <source>
        <strain evidence="4">MEBiC11861</strain>
    </source>
</reference>
<proteinExistence type="predicted"/>